<dbReference type="SUPFAM" id="SSF46689">
    <property type="entry name" value="Homeodomain-like"/>
    <property type="match status" value="1"/>
</dbReference>
<feature type="region of interest" description="Disordered" evidence="9">
    <location>
        <begin position="470"/>
        <end position="504"/>
    </location>
</feature>
<dbReference type="CDD" id="cd00167">
    <property type="entry name" value="SANT"/>
    <property type="match status" value="1"/>
</dbReference>
<feature type="compositionally biased region" description="Polar residues" evidence="9">
    <location>
        <begin position="51"/>
        <end position="77"/>
    </location>
</feature>
<feature type="region of interest" description="Disordered" evidence="9">
    <location>
        <begin position="814"/>
        <end position="846"/>
    </location>
</feature>
<dbReference type="GO" id="GO:0006325">
    <property type="term" value="P:chromatin organization"/>
    <property type="evidence" value="ECO:0007669"/>
    <property type="project" value="UniProtKB-KW"/>
</dbReference>
<dbReference type="GO" id="GO:0035267">
    <property type="term" value="C:NuA4 histone acetyltransferase complex"/>
    <property type="evidence" value="ECO:0007669"/>
    <property type="project" value="UniProtKB-ARBA"/>
</dbReference>
<sequence length="1186" mass="130969">QKPAAVVHLPPREVQEQHMREVAIAQERAAERIKDDEQHLAVAVESGNGEVASSPSSTVGPYSANTSRQEQHSPTTSPEEDLTRHHMRFGRAAATKEPTDEATTRSHRTEELARDSSPATPDAQLRLEEEQATRFARDTVRDIDASGKVGSDGPALRVSDLTKGASAVVDETRKADGSDRRASAPHETPAANVGVTGAIDGTNSVDSSKVSEPTPVGDGSANDAAAVESRDNVKSNQEPDADAEMRDVGTSPSGTGEGERPQLPQDNATRTSTENLGTLTRELSRPRIETANARPVESRDEERSKLSTVIFAKQDNPFVSKALQPMSNAYASLKGAAEDPDRDYLIGMFDFQAHPGPLSCRELLEKATKTFTTSNKYASIREVQDYKILKRVYTLQHANKWSLRQIEKSAEPPTKPMHHDHLLAEMKWMRTDFHEERKWKTAAAKNLAEWCAQWIRSSPEKRRSLQIRVRPNAKPQVEHSNEEEIESPPELIPSGAHETESESFPDDEENLLDFARSFPPAALFSLGFGDVVAKVENTPISEKVLDELPQYESRLRGSPGPASWGSSIKDSGVIPVSKFLTSKLVPKATEPPRKRSRYEYEEEEDSSSYSTRRPASERSNASTPSLRFSRVGLSPEQSNVALFLPENKHVRDRLHAGHSFRPPSEFPMPSTQFFESRLPSQWLWDEDQKLRQLVKEYSFNWSLVAASLESPSMFTSGAERRTPWECFERWVQLEGLPGEMAKTPYFRAYQQRLEAAQRTVSAQYQAAQQQAQQAAQTQGQMINTPRRRTAQPIRVERRRNNRYLALIDAMRKQARKRESTAHKQAENAKAAALRKAHEAAPVRQSVHTPMEFSRLKHEREQKMQEKMEMHRQLAASRRPGQMMAGQAIPGGMAPHQRNGTPNNVHGQANLGAGAAPQNGHLPAGINMQARSHPQNMPNGMNGLPMGVQGIPQAQMQMNMQGQRLQPHQDPNLRMALGQRNLSQQQQHFAMQQQQQQMSRAGSMSQMGQASGNIQSPAMLAASMGASKVNGAGMPPGSAASPRMNNHAAQPQALSSGHVPQITNIAHEIQLQNPQMSPQEVNRLAAERINEKMSVHTARQNAMNAAAGAAAAGAQAANSHMTPSPYQQNASLANGSASPSNQAQYQQQMRQHMMQQQRTQQGSPVMGSHAANGRPESRSATPQNPQM</sequence>
<feature type="region of interest" description="Disordered" evidence="9">
    <location>
        <begin position="1115"/>
        <end position="1186"/>
    </location>
</feature>
<evidence type="ECO:0000259" key="10">
    <source>
        <dbReference type="PROSITE" id="PS50090"/>
    </source>
</evidence>
<dbReference type="AlphaFoldDB" id="A0A9P4HX39"/>
<keyword evidence="4" id="KW-0156">Chromatin regulator</keyword>
<feature type="region of interest" description="Disordered" evidence="9">
    <location>
        <begin position="775"/>
        <end position="797"/>
    </location>
</feature>
<evidence type="ECO:0000256" key="1">
    <source>
        <dbReference type="ARBA" id="ARBA00004123"/>
    </source>
</evidence>
<feature type="region of interest" description="Disordered" evidence="9">
    <location>
        <begin position="911"/>
        <end position="932"/>
    </location>
</feature>
<feature type="compositionally biased region" description="Basic and acidic residues" evidence="9">
    <location>
        <begin position="816"/>
        <end position="826"/>
    </location>
</feature>
<gene>
    <name evidence="12" type="ORF">K490DRAFT_16228</name>
</gene>
<feature type="compositionally biased region" description="Low complexity" evidence="9">
    <location>
        <begin position="1141"/>
        <end position="1160"/>
    </location>
</feature>
<dbReference type="PANTHER" id="PTHR46459">
    <property type="entry name" value="E1A-BINDING PROTEIN P400-RELATED"/>
    <property type="match status" value="1"/>
</dbReference>
<feature type="compositionally biased region" description="Polar residues" evidence="9">
    <location>
        <begin position="1042"/>
        <end position="1053"/>
    </location>
</feature>
<evidence type="ECO:0000313" key="13">
    <source>
        <dbReference type="Proteomes" id="UP000799776"/>
    </source>
</evidence>
<dbReference type="GO" id="GO:0003682">
    <property type="term" value="F:chromatin binding"/>
    <property type="evidence" value="ECO:0007669"/>
    <property type="project" value="TreeGrafter"/>
</dbReference>
<feature type="compositionally biased region" description="Basic and acidic residues" evidence="9">
    <location>
        <begin position="170"/>
        <end position="184"/>
    </location>
</feature>
<comment type="subcellular location">
    <subcellularLocation>
        <location evidence="1">Nucleus</location>
    </subcellularLocation>
</comment>
<feature type="compositionally biased region" description="Polar residues" evidence="9">
    <location>
        <begin position="1177"/>
        <end position="1186"/>
    </location>
</feature>
<evidence type="ECO:0000256" key="7">
    <source>
        <dbReference type="ARBA" id="ARBA00025178"/>
    </source>
</evidence>
<dbReference type="GO" id="GO:0006281">
    <property type="term" value="P:DNA repair"/>
    <property type="evidence" value="ECO:0007669"/>
    <property type="project" value="UniProtKB-KW"/>
</dbReference>
<dbReference type="PROSITE" id="PS51204">
    <property type="entry name" value="HSA"/>
    <property type="match status" value="1"/>
</dbReference>
<evidence type="ECO:0000256" key="3">
    <source>
        <dbReference type="ARBA" id="ARBA00022763"/>
    </source>
</evidence>
<keyword evidence="5" id="KW-0234">DNA repair</keyword>
<comment type="caution">
    <text evidence="12">The sequence shown here is derived from an EMBL/GenBank/DDBJ whole genome shotgun (WGS) entry which is preliminary data.</text>
</comment>
<feature type="compositionally biased region" description="Low complexity" evidence="9">
    <location>
        <begin position="989"/>
        <end position="1008"/>
    </location>
</feature>
<accession>A0A9P4HX39</accession>
<comment type="function">
    <text evidence="7">Component of the NuA4 histone acetyltransferase complex which is involved in transcriptional activation of selected genes principally by acetylation of nucleosomal histone H4 and H2A. The NuA4 complex is also involved in DNA repair.</text>
</comment>
<dbReference type="SMART" id="SM00717">
    <property type="entry name" value="SANT"/>
    <property type="match status" value="1"/>
</dbReference>
<evidence type="ECO:0000256" key="2">
    <source>
        <dbReference type="ARBA" id="ARBA00008913"/>
    </source>
</evidence>
<feature type="non-terminal residue" evidence="12">
    <location>
        <position position="1"/>
    </location>
</feature>
<feature type="domain" description="HSA" evidence="11">
    <location>
        <begin position="406"/>
        <end position="479"/>
    </location>
</feature>
<feature type="compositionally biased region" description="Basic and acidic residues" evidence="9">
    <location>
        <begin position="125"/>
        <end position="145"/>
    </location>
</feature>
<dbReference type="Proteomes" id="UP000799776">
    <property type="component" value="Unassembled WGS sequence"/>
</dbReference>
<dbReference type="PROSITE" id="PS50090">
    <property type="entry name" value="MYB_LIKE"/>
    <property type="match status" value="1"/>
</dbReference>
<keyword evidence="6" id="KW-0539">Nucleus</keyword>
<dbReference type="InterPro" id="IPR014012">
    <property type="entry name" value="HSA_dom"/>
</dbReference>
<reference evidence="12" key="1">
    <citation type="journal article" date="2020" name="Stud. Mycol.">
        <title>101 Dothideomycetes genomes: a test case for predicting lifestyles and emergence of pathogens.</title>
        <authorList>
            <person name="Haridas S."/>
            <person name="Albert R."/>
            <person name="Binder M."/>
            <person name="Bloem J."/>
            <person name="Labutti K."/>
            <person name="Salamov A."/>
            <person name="Andreopoulos B."/>
            <person name="Baker S."/>
            <person name="Barry K."/>
            <person name="Bills G."/>
            <person name="Bluhm B."/>
            <person name="Cannon C."/>
            <person name="Castanera R."/>
            <person name="Culley D."/>
            <person name="Daum C."/>
            <person name="Ezra D."/>
            <person name="Gonzalez J."/>
            <person name="Henrissat B."/>
            <person name="Kuo A."/>
            <person name="Liang C."/>
            <person name="Lipzen A."/>
            <person name="Lutzoni F."/>
            <person name="Magnuson J."/>
            <person name="Mondo S."/>
            <person name="Nolan M."/>
            <person name="Ohm R."/>
            <person name="Pangilinan J."/>
            <person name="Park H.-J."/>
            <person name="Ramirez L."/>
            <person name="Alfaro M."/>
            <person name="Sun H."/>
            <person name="Tritt A."/>
            <person name="Yoshinaga Y."/>
            <person name="Zwiers L.-H."/>
            <person name="Turgeon B."/>
            <person name="Goodwin S."/>
            <person name="Spatafora J."/>
            <person name="Crous P."/>
            <person name="Grigoriev I."/>
        </authorList>
    </citation>
    <scope>NUCLEOTIDE SEQUENCE</scope>
    <source>
        <strain evidence="12">CBS 121410</strain>
    </source>
</reference>
<feature type="region of interest" description="Disordered" evidence="9">
    <location>
        <begin position="1028"/>
        <end position="1053"/>
    </location>
</feature>
<proteinExistence type="inferred from homology"/>
<feature type="region of interest" description="Disordered" evidence="9">
    <location>
        <begin position="989"/>
        <end position="1010"/>
    </location>
</feature>
<dbReference type="Gene3D" id="1.10.10.60">
    <property type="entry name" value="Homeodomain-like"/>
    <property type="match status" value="1"/>
</dbReference>
<keyword evidence="13" id="KW-1185">Reference proteome</keyword>
<evidence type="ECO:0000256" key="6">
    <source>
        <dbReference type="ARBA" id="ARBA00023242"/>
    </source>
</evidence>
<feature type="domain" description="Myb-like" evidence="10">
    <location>
        <begin position="680"/>
        <end position="734"/>
    </location>
</feature>
<dbReference type="SMART" id="SM00573">
    <property type="entry name" value="HSA"/>
    <property type="match status" value="1"/>
</dbReference>
<dbReference type="GO" id="GO:0005634">
    <property type="term" value="C:nucleus"/>
    <property type="evidence" value="ECO:0007669"/>
    <property type="project" value="UniProtKB-SubCell"/>
</dbReference>
<feature type="compositionally biased region" description="Polar residues" evidence="9">
    <location>
        <begin position="264"/>
        <end position="278"/>
    </location>
</feature>
<protein>
    <recommendedName>
        <fullName evidence="8">Vacuolar import and degradation protein 21</fullName>
    </recommendedName>
</protein>
<dbReference type="EMBL" id="ML978712">
    <property type="protein sequence ID" value="KAF2090845.1"/>
    <property type="molecule type" value="Genomic_DNA"/>
</dbReference>
<feature type="non-terminal residue" evidence="12">
    <location>
        <position position="1186"/>
    </location>
</feature>
<name>A0A9P4HX39_9PEZI</name>
<feature type="compositionally biased region" description="Basic and acidic residues" evidence="9">
    <location>
        <begin position="97"/>
        <end position="114"/>
    </location>
</feature>
<feature type="compositionally biased region" description="Basic and acidic residues" evidence="9">
    <location>
        <begin position="590"/>
        <end position="599"/>
    </location>
</feature>
<evidence type="ECO:0000313" key="12">
    <source>
        <dbReference type="EMBL" id="KAF2090845.1"/>
    </source>
</evidence>
<feature type="compositionally biased region" description="Polar residues" evidence="9">
    <location>
        <begin position="617"/>
        <end position="626"/>
    </location>
</feature>
<dbReference type="InterPro" id="IPR001005">
    <property type="entry name" value="SANT/Myb"/>
</dbReference>
<evidence type="ECO:0000256" key="8">
    <source>
        <dbReference type="ARBA" id="ARBA00029670"/>
    </source>
</evidence>
<organism evidence="12 13">
    <name type="scientific">Saccharata proteae CBS 121410</name>
    <dbReference type="NCBI Taxonomy" id="1314787"/>
    <lineage>
        <taxon>Eukaryota</taxon>
        <taxon>Fungi</taxon>
        <taxon>Dikarya</taxon>
        <taxon>Ascomycota</taxon>
        <taxon>Pezizomycotina</taxon>
        <taxon>Dothideomycetes</taxon>
        <taxon>Dothideomycetes incertae sedis</taxon>
        <taxon>Botryosphaeriales</taxon>
        <taxon>Saccharataceae</taxon>
        <taxon>Saccharata</taxon>
    </lineage>
</organism>
<evidence type="ECO:0000256" key="5">
    <source>
        <dbReference type="ARBA" id="ARBA00023204"/>
    </source>
</evidence>
<keyword evidence="3" id="KW-0227">DNA damage</keyword>
<feature type="region of interest" description="Disordered" evidence="9">
    <location>
        <begin position="31"/>
        <end position="303"/>
    </location>
</feature>
<evidence type="ECO:0000256" key="4">
    <source>
        <dbReference type="ARBA" id="ARBA00022853"/>
    </source>
</evidence>
<evidence type="ECO:0000256" key="9">
    <source>
        <dbReference type="SAM" id="MobiDB-lite"/>
    </source>
</evidence>
<feature type="compositionally biased region" description="Polar residues" evidence="9">
    <location>
        <begin position="201"/>
        <end position="211"/>
    </location>
</feature>
<feature type="compositionally biased region" description="Polar residues" evidence="9">
    <location>
        <begin position="1117"/>
        <end position="1140"/>
    </location>
</feature>
<comment type="similarity">
    <text evidence="2">Belongs to the EAF1 family.</text>
</comment>
<dbReference type="PANTHER" id="PTHR46459:SF1">
    <property type="entry name" value="E1A-BINDING PROTEIN P400"/>
    <property type="match status" value="1"/>
</dbReference>
<evidence type="ECO:0000259" key="11">
    <source>
        <dbReference type="PROSITE" id="PS51204"/>
    </source>
</evidence>
<dbReference type="Pfam" id="PF13921">
    <property type="entry name" value="Myb_DNA-bind_6"/>
    <property type="match status" value="1"/>
</dbReference>
<feature type="region of interest" description="Disordered" evidence="9">
    <location>
        <begin position="585"/>
        <end position="630"/>
    </location>
</feature>
<dbReference type="Pfam" id="PF07529">
    <property type="entry name" value="HSA"/>
    <property type="match status" value="1"/>
</dbReference>
<dbReference type="OrthoDB" id="5364245at2759"/>
<dbReference type="InterPro" id="IPR009057">
    <property type="entry name" value="Homeodomain-like_sf"/>
</dbReference>